<gene>
    <name evidence="1" type="ORF">LSALG_LOCUS21900</name>
</gene>
<dbReference type="AlphaFoldDB" id="A0AA36E4X2"/>
<name>A0AA36E4X2_LACSI</name>
<organism evidence="1 2">
    <name type="scientific">Lactuca saligna</name>
    <name type="common">Willowleaf lettuce</name>
    <dbReference type="NCBI Taxonomy" id="75948"/>
    <lineage>
        <taxon>Eukaryota</taxon>
        <taxon>Viridiplantae</taxon>
        <taxon>Streptophyta</taxon>
        <taxon>Embryophyta</taxon>
        <taxon>Tracheophyta</taxon>
        <taxon>Spermatophyta</taxon>
        <taxon>Magnoliopsida</taxon>
        <taxon>eudicotyledons</taxon>
        <taxon>Gunneridae</taxon>
        <taxon>Pentapetalae</taxon>
        <taxon>asterids</taxon>
        <taxon>campanulids</taxon>
        <taxon>Asterales</taxon>
        <taxon>Asteraceae</taxon>
        <taxon>Cichorioideae</taxon>
        <taxon>Cichorieae</taxon>
        <taxon>Lactucinae</taxon>
        <taxon>Lactuca</taxon>
    </lineage>
</organism>
<evidence type="ECO:0000313" key="1">
    <source>
        <dbReference type="EMBL" id="CAI9282252.1"/>
    </source>
</evidence>
<evidence type="ECO:0000313" key="2">
    <source>
        <dbReference type="Proteomes" id="UP001177003"/>
    </source>
</evidence>
<reference evidence="1" key="1">
    <citation type="submission" date="2023-04" db="EMBL/GenBank/DDBJ databases">
        <authorList>
            <person name="Vijverberg K."/>
            <person name="Xiong W."/>
            <person name="Schranz E."/>
        </authorList>
    </citation>
    <scope>NUCLEOTIDE SEQUENCE</scope>
</reference>
<sequence>MFSHHLITSLLHKHHYTTGGMVIRRESEEEKTRTITKDVFQPINVFVIFRDLHHFTRHLRPLGAVFTRGRNVPRSGNRQHFFTVKQIHRKTESSSISILLFDYLPYKSKPDNSFPLHQTIKTMADIAMLMAEAYEKMMKKMSSDHEDLELLSSSTVVSGVWMKRPRLNKLVHEPKSKIGLATINGFFSA</sequence>
<protein>
    <submittedName>
        <fullName evidence="1">Uncharacterized protein</fullName>
    </submittedName>
</protein>
<proteinExistence type="predicted"/>
<keyword evidence="2" id="KW-1185">Reference proteome</keyword>
<accession>A0AA36E4X2</accession>
<dbReference type="PANTHER" id="PTHR36067">
    <property type="entry name" value="EXPRESSED PROTEIN"/>
    <property type="match status" value="1"/>
</dbReference>
<dbReference type="Proteomes" id="UP001177003">
    <property type="component" value="Chromosome 4"/>
</dbReference>
<dbReference type="EMBL" id="OX465080">
    <property type="protein sequence ID" value="CAI9282252.1"/>
    <property type="molecule type" value="Genomic_DNA"/>
</dbReference>
<dbReference type="PANTHER" id="PTHR36067:SF1">
    <property type="entry name" value="EXPRESSED PROTEIN"/>
    <property type="match status" value="1"/>
</dbReference>